<dbReference type="Proteomes" id="UP000250079">
    <property type="component" value="Chromosome"/>
</dbReference>
<dbReference type="KEGG" id="gai:IMCC3135_27970"/>
<dbReference type="EMBL" id="CP018632">
    <property type="protein sequence ID" value="ASJ75646.1"/>
    <property type="molecule type" value="Genomic_DNA"/>
</dbReference>
<protein>
    <submittedName>
        <fullName evidence="2">Uncharacterized protein</fullName>
    </submittedName>
</protein>
<keyword evidence="1" id="KW-1133">Transmembrane helix</keyword>
<evidence type="ECO:0000256" key="1">
    <source>
        <dbReference type="SAM" id="Phobius"/>
    </source>
</evidence>
<feature type="transmembrane region" description="Helical" evidence="1">
    <location>
        <begin position="106"/>
        <end position="126"/>
    </location>
</feature>
<sequence length="169" mass="18498">MKYARAVVSWAIALWMCYVFLSSLPYKFTQHPDTQHIFGTIGDWLGTFLGTGIGNLFTELGGYVIGSFELLTSIVLLLPALLWVISRLNGSFFGVTRRRFHMIGGLMASAVMAGAAFFHLVSPLGVEVLHEGKSDGGSLFYAAVSILVLGLVLFAINRGWTDDDKFSQL</sequence>
<accession>A0A2Z2NW17</accession>
<keyword evidence="1" id="KW-0812">Transmembrane</keyword>
<name>A0A2Z2NW17_9GAMM</name>
<keyword evidence="1" id="KW-0472">Membrane</keyword>
<dbReference type="RefSeq" id="WP_088920539.1">
    <property type="nucleotide sequence ID" value="NZ_CP018632.1"/>
</dbReference>
<organism evidence="2 3">
    <name type="scientific">Granulosicoccus antarcticus IMCC3135</name>
    <dbReference type="NCBI Taxonomy" id="1192854"/>
    <lineage>
        <taxon>Bacteria</taxon>
        <taxon>Pseudomonadati</taxon>
        <taxon>Pseudomonadota</taxon>
        <taxon>Gammaproteobacteria</taxon>
        <taxon>Chromatiales</taxon>
        <taxon>Granulosicoccaceae</taxon>
        <taxon>Granulosicoccus</taxon>
    </lineage>
</organism>
<dbReference type="AlphaFoldDB" id="A0A2Z2NW17"/>
<reference evidence="2 3" key="1">
    <citation type="submission" date="2016-12" db="EMBL/GenBank/DDBJ databases">
        <authorList>
            <person name="Song W.-J."/>
            <person name="Kurnit D.M."/>
        </authorList>
    </citation>
    <scope>NUCLEOTIDE SEQUENCE [LARGE SCALE GENOMIC DNA]</scope>
    <source>
        <strain evidence="2 3">IMCC3135</strain>
    </source>
</reference>
<dbReference type="OrthoDB" id="9791120at2"/>
<evidence type="ECO:0000313" key="2">
    <source>
        <dbReference type="EMBL" id="ASJ75646.1"/>
    </source>
</evidence>
<gene>
    <name evidence="2" type="ORF">IMCC3135_27970</name>
</gene>
<evidence type="ECO:0000313" key="3">
    <source>
        <dbReference type="Proteomes" id="UP000250079"/>
    </source>
</evidence>
<feature type="transmembrane region" description="Helical" evidence="1">
    <location>
        <begin position="63"/>
        <end position="85"/>
    </location>
</feature>
<proteinExistence type="predicted"/>
<feature type="transmembrane region" description="Helical" evidence="1">
    <location>
        <begin position="6"/>
        <end position="24"/>
    </location>
</feature>
<keyword evidence="3" id="KW-1185">Reference proteome</keyword>
<feature type="transmembrane region" description="Helical" evidence="1">
    <location>
        <begin position="138"/>
        <end position="156"/>
    </location>
</feature>